<dbReference type="Proteomes" id="UP000008387">
    <property type="component" value="Chromosome"/>
</dbReference>
<keyword evidence="1" id="KW-1133">Transmembrane helix</keyword>
<name>F8KQU6_HELBC</name>
<dbReference type="AlphaFoldDB" id="F8KQU6"/>
<dbReference type="KEGG" id="hbi:HBZC1_01140"/>
<evidence type="ECO:0000313" key="2">
    <source>
        <dbReference type="EMBL" id="CCB79100.1"/>
    </source>
</evidence>
<keyword evidence="1" id="KW-0472">Membrane</keyword>
<evidence type="ECO:0000256" key="1">
    <source>
        <dbReference type="SAM" id="Phobius"/>
    </source>
</evidence>
<feature type="transmembrane region" description="Helical" evidence="1">
    <location>
        <begin position="21"/>
        <end position="46"/>
    </location>
</feature>
<dbReference type="HOGENOM" id="CLU_3136353_0_0_7"/>
<gene>
    <name evidence="2" type="ordered locus">HBZC1_01140</name>
</gene>
<evidence type="ECO:0008006" key="4">
    <source>
        <dbReference type="Google" id="ProtNLM"/>
    </source>
</evidence>
<protein>
    <recommendedName>
        <fullName evidence="4">ComB2 competence protein</fullName>
    </recommendedName>
</protein>
<proteinExistence type="predicted"/>
<reference evidence="2 3" key="1">
    <citation type="journal article" date="2011" name="J. Bacteriol.">
        <title>Genome sequence of Helicobacter bizzozeronii strain CIII-1, an isolate from human gastric mucosa.</title>
        <authorList>
            <person name="Schott T."/>
            <person name="Rossi M."/>
            <person name="Hanninen M.L."/>
        </authorList>
    </citation>
    <scope>NUCLEOTIDE SEQUENCE [LARGE SCALE GENOMIC DNA]</scope>
    <source>
        <strain evidence="2 3">CIII-1</strain>
    </source>
</reference>
<evidence type="ECO:0000313" key="3">
    <source>
        <dbReference type="Proteomes" id="UP000008387"/>
    </source>
</evidence>
<accession>F8KQU6</accession>
<dbReference type="STRING" id="1002804.HBZC1_01140"/>
<keyword evidence="3" id="KW-1185">Reference proteome</keyword>
<dbReference type="EMBL" id="FR871757">
    <property type="protein sequence ID" value="CCB79100.1"/>
    <property type="molecule type" value="Genomic_DNA"/>
</dbReference>
<organism evidence="2 3">
    <name type="scientific">Helicobacter bizzozeronii (strain CIII-1)</name>
    <dbReference type="NCBI Taxonomy" id="1002804"/>
    <lineage>
        <taxon>Bacteria</taxon>
        <taxon>Pseudomonadati</taxon>
        <taxon>Campylobacterota</taxon>
        <taxon>Epsilonproteobacteria</taxon>
        <taxon>Campylobacterales</taxon>
        <taxon>Helicobacteraceae</taxon>
        <taxon>Helicobacter</taxon>
    </lineage>
</organism>
<sequence length="49" mass="5800">MLIFIGIAFYVWRNLDRWREIFFTILGVVLGIVLFFKAPALASWFMGLF</sequence>
<keyword evidence="1" id="KW-0812">Transmembrane</keyword>